<dbReference type="Pfam" id="PF12680">
    <property type="entry name" value="SnoaL_2"/>
    <property type="match status" value="1"/>
</dbReference>
<protein>
    <submittedName>
        <fullName evidence="2">Nuclear transport factor 2 family protein</fullName>
    </submittedName>
</protein>
<dbReference type="RefSeq" id="WP_006064955.1">
    <property type="nucleotide sequence ID" value="NZ_CP031305.1"/>
</dbReference>
<dbReference type="EMBL" id="CP031305">
    <property type="protein sequence ID" value="QCC54603.1"/>
    <property type="molecule type" value="Genomic_DNA"/>
</dbReference>
<organism evidence="2 3">
    <name type="scientific">Natronorubrum bangense</name>
    <dbReference type="NCBI Taxonomy" id="61858"/>
    <lineage>
        <taxon>Archaea</taxon>
        <taxon>Methanobacteriati</taxon>
        <taxon>Methanobacteriota</taxon>
        <taxon>Stenosarchaea group</taxon>
        <taxon>Halobacteria</taxon>
        <taxon>Halobacteriales</taxon>
        <taxon>Natrialbaceae</taxon>
        <taxon>Natronorubrum</taxon>
    </lineage>
</organism>
<dbReference type="Gene3D" id="3.10.450.50">
    <property type="match status" value="1"/>
</dbReference>
<dbReference type="Proteomes" id="UP000296822">
    <property type="component" value="Chromosome"/>
</dbReference>
<feature type="domain" description="SnoaL-like" evidence="1">
    <location>
        <begin position="18"/>
        <end position="112"/>
    </location>
</feature>
<dbReference type="InterPro" id="IPR037401">
    <property type="entry name" value="SnoaL-like"/>
</dbReference>
<dbReference type="InterPro" id="IPR032710">
    <property type="entry name" value="NTF2-like_dom_sf"/>
</dbReference>
<gene>
    <name evidence="2" type="ORF">DV706_09065</name>
</gene>
<sequence>MDTEPNTAADPGDGAAIARRYYAALDDHEYDVLEELLAPQFTQRRPDRTFEGRDAFVQFMRDGRPNPDTNHDLETVIADETGVAVRGRVVDGGTELFGFADFFALEGGRIVRLETYSR</sequence>
<dbReference type="GeneID" id="39851402"/>
<accession>A0A4D6HL63</accession>
<evidence type="ECO:0000259" key="1">
    <source>
        <dbReference type="Pfam" id="PF12680"/>
    </source>
</evidence>
<dbReference type="SUPFAM" id="SSF54427">
    <property type="entry name" value="NTF2-like"/>
    <property type="match status" value="1"/>
</dbReference>
<name>A0A4D6HL63_9EURY</name>
<dbReference type="AlphaFoldDB" id="A0A4D6HL63"/>
<dbReference type="KEGG" id="nbg:DV706_09065"/>
<proteinExistence type="predicted"/>
<evidence type="ECO:0000313" key="2">
    <source>
        <dbReference type="EMBL" id="QCC54603.1"/>
    </source>
</evidence>
<evidence type="ECO:0000313" key="3">
    <source>
        <dbReference type="Proteomes" id="UP000296822"/>
    </source>
</evidence>
<reference evidence="2 3" key="1">
    <citation type="journal article" date="2019" name="Nat. Commun.">
        <title>A new type of DNA phosphorothioation-based antiviral system in archaea.</title>
        <authorList>
            <person name="Xiong L."/>
            <person name="Liu S."/>
            <person name="Chen S."/>
            <person name="Xiao Y."/>
            <person name="Zhu B."/>
            <person name="Gao Y."/>
            <person name="Zhang Y."/>
            <person name="Chen B."/>
            <person name="Luo J."/>
            <person name="Deng Z."/>
            <person name="Chen X."/>
            <person name="Wang L."/>
            <person name="Chen S."/>
        </authorList>
    </citation>
    <scope>NUCLEOTIDE SEQUENCE [LARGE SCALE GENOMIC DNA]</scope>
    <source>
        <strain evidence="2 3">JCM 10635</strain>
    </source>
</reference>